<dbReference type="Proteomes" id="UP000814033">
    <property type="component" value="Unassembled WGS sequence"/>
</dbReference>
<protein>
    <submittedName>
        <fullName evidence="1">Uncharacterized protein</fullName>
    </submittedName>
</protein>
<gene>
    <name evidence="1" type="ORF">FA95DRAFT_227039</name>
</gene>
<reference evidence="1" key="2">
    <citation type="journal article" date="2022" name="New Phytol.">
        <title>Evolutionary transition to the ectomycorrhizal habit in the genomes of a hyperdiverse lineage of mushroom-forming fungi.</title>
        <authorList>
            <person name="Looney B."/>
            <person name="Miyauchi S."/>
            <person name="Morin E."/>
            <person name="Drula E."/>
            <person name="Courty P.E."/>
            <person name="Kohler A."/>
            <person name="Kuo A."/>
            <person name="LaButti K."/>
            <person name="Pangilinan J."/>
            <person name="Lipzen A."/>
            <person name="Riley R."/>
            <person name="Andreopoulos W."/>
            <person name="He G."/>
            <person name="Johnson J."/>
            <person name="Nolan M."/>
            <person name="Tritt A."/>
            <person name="Barry K.W."/>
            <person name="Grigoriev I.V."/>
            <person name="Nagy L.G."/>
            <person name="Hibbett D."/>
            <person name="Henrissat B."/>
            <person name="Matheny P.B."/>
            <person name="Labbe J."/>
            <person name="Martin F.M."/>
        </authorList>
    </citation>
    <scope>NUCLEOTIDE SEQUENCE</scope>
    <source>
        <strain evidence="1">FP105234-sp</strain>
    </source>
</reference>
<reference evidence="1" key="1">
    <citation type="submission" date="2021-02" db="EMBL/GenBank/DDBJ databases">
        <authorList>
            <consortium name="DOE Joint Genome Institute"/>
            <person name="Ahrendt S."/>
            <person name="Looney B.P."/>
            <person name="Miyauchi S."/>
            <person name="Morin E."/>
            <person name="Drula E."/>
            <person name="Courty P.E."/>
            <person name="Chicoki N."/>
            <person name="Fauchery L."/>
            <person name="Kohler A."/>
            <person name="Kuo A."/>
            <person name="Labutti K."/>
            <person name="Pangilinan J."/>
            <person name="Lipzen A."/>
            <person name="Riley R."/>
            <person name="Andreopoulos W."/>
            <person name="He G."/>
            <person name="Johnson J."/>
            <person name="Barry K.W."/>
            <person name="Grigoriev I.V."/>
            <person name="Nagy L."/>
            <person name="Hibbett D."/>
            <person name="Henrissat B."/>
            <person name="Matheny P.B."/>
            <person name="Labbe J."/>
            <person name="Martin F."/>
        </authorList>
    </citation>
    <scope>NUCLEOTIDE SEQUENCE</scope>
    <source>
        <strain evidence="1">FP105234-sp</strain>
    </source>
</reference>
<dbReference type="EMBL" id="MU275975">
    <property type="protein sequence ID" value="KAI0044674.1"/>
    <property type="molecule type" value="Genomic_DNA"/>
</dbReference>
<proteinExistence type="predicted"/>
<accession>A0ACB8RKI7</accession>
<sequence length="342" mass="36674">MKRHGAIWIRSSIRRPWRRRVPMPQTPPLPYPRRIWDSLEAGSEVYRAAAPRLDPCPDQLLSATATPPSSAERHVPPGTGGGEENGSGAGAAATGSELVDDGACGEAGSADALARGPRSAAGRGTRCAWIDCQGQWARRYLSPGRNRRRGMPDAGKGTDIQDCREWRGHMIREITSEHDRCVPERDWLARGPPVTRRRGCSRLKAGDKDAGRRPAAPMAVTCAHSVDVDGELATPGEALMHRNAGGGLGDKRGWNAAIGKRARIWCSQAGCPPRGRWARHATRQGMQLAPRAISPAMADKGRAGCVSGRDWNRGAIAAHRDGITGAAVTIISLSPLHKACED</sequence>
<organism evidence="1 2">
    <name type="scientific">Auriscalpium vulgare</name>
    <dbReference type="NCBI Taxonomy" id="40419"/>
    <lineage>
        <taxon>Eukaryota</taxon>
        <taxon>Fungi</taxon>
        <taxon>Dikarya</taxon>
        <taxon>Basidiomycota</taxon>
        <taxon>Agaricomycotina</taxon>
        <taxon>Agaricomycetes</taxon>
        <taxon>Russulales</taxon>
        <taxon>Auriscalpiaceae</taxon>
        <taxon>Auriscalpium</taxon>
    </lineage>
</organism>
<evidence type="ECO:0000313" key="2">
    <source>
        <dbReference type="Proteomes" id="UP000814033"/>
    </source>
</evidence>
<keyword evidence="2" id="KW-1185">Reference proteome</keyword>
<name>A0ACB8RKI7_9AGAM</name>
<comment type="caution">
    <text evidence="1">The sequence shown here is derived from an EMBL/GenBank/DDBJ whole genome shotgun (WGS) entry which is preliminary data.</text>
</comment>
<evidence type="ECO:0000313" key="1">
    <source>
        <dbReference type="EMBL" id="KAI0044674.1"/>
    </source>
</evidence>